<dbReference type="EMBL" id="MT142029">
    <property type="protein sequence ID" value="QJA73471.1"/>
    <property type="molecule type" value="Genomic_DNA"/>
</dbReference>
<gene>
    <name evidence="1" type="ORF">MM415A02339_0013</name>
</gene>
<sequence length="73" mass="8440">MSNLRKQLELLYMSRCPDAAAEDDCDMIGTCAKCHTDQIIEFIRAYINSSMDQWGDKCWVVRHQLLKGLDESK</sequence>
<name>A0A6M3JVV9_9ZZZZ</name>
<evidence type="ECO:0000313" key="1">
    <source>
        <dbReference type="EMBL" id="QJA73471.1"/>
    </source>
</evidence>
<protein>
    <submittedName>
        <fullName evidence="1">Uncharacterized protein</fullName>
    </submittedName>
</protein>
<accession>A0A6M3JVV9</accession>
<organism evidence="1">
    <name type="scientific">viral metagenome</name>
    <dbReference type="NCBI Taxonomy" id="1070528"/>
    <lineage>
        <taxon>unclassified sequences</taxon>
        <taxon>metagenomes</taxon>
        <taxon>organismal metagenomes</taxon>
    </lineage>
</organism>
<proteinExistence type="predicted"/>
<reference evidence="1" key="1">
    <citation type="submission" date="2020-03" db="EMBL/GenBank/DDBJ databases">
        <title>The deep terrestrial virosphere.</title>
        <authorList>
            <person name="Holmfeldt K."/>
            <person name="Nilsson E."/>
            <person name="Simone D."/>
            <person name="Lopez-Fernandez M."/>
            <person name="Wu X."/>
            <person name="de Brujin I."/>
            <person name="Lundin D."/>
            <person name="Andersson A."/>
            <person name="Bertilsson S."/>
            <person name="Dopson M."/>
        </authorList>
    </citation>
    <scope>NUCLEOTIDE SEQUENCE</scope>
    <source>
        <strain evidence="1">MM415A02339</strain>
    </source>
</reference>
<dbReference type="AlphaFoldDB" id="A0A6M3JVV9"/>